<evidence type="ECO:0000313" key="2">
    <source>
        <dbReference type="EMBL" id="SEU17703.1"/>
    </source>
</evidence>
<evidence type="ECO:0000313" key="3">
    <source>
        <dbReference type="Proteomes" id="UP000198508"/>
    </source>
</evidence>
<organism evidence="2 3">
    <name type="scientific">Enterocloster lavalensis</name>
    <dbReference type="NCBI Taxonomy" id="460384"/>
    <lineage>
        <taxon>Bacteria</taxon>
        <taxon>Bacillati</taxon>
        <taxon>Bacillota</taxon>
        <taxon>Clostridia</taxon>
        <taxon>Lachnospirales</taxon>
        <taxon>Lachnospiraceae</taxon>
        <taxon>Enterocloster</taxon>
    </lineage>
</organism>
<keyword evidence="1" id="KW-0472">Membrane</keyword>
<sequence>MDTLTALTDLYTIWANVDKWLLITCFILGFNLLRIIARHLHKAGLYSFHFLEKYRDYMNRREHNQKNIEMIDELKSEIRKCNGKMNVISTMMVELKTIIEQNDKKNSAEHMEMERQRNNVRRENLKQELYAAYYKYRDRAEREGKRELSSVEYEGFWSMFHEYESPPLNGNGQVHSVIEVYMRGFAENPSRE</sequence>
<proteinExistence type="predicted"/>
<dbReference type="Proteomes" id="UP000198508">
    <property type="component" value="Unassembled WGS sequence"/>
</dbReference>
<reference evidence="3" key="1">
    <citation type="submission" date="2016-10" db="EMBL/GenBank/DDBJ databases">
        <authorList>
            <person name="Varghese N."/>
            <person name="Submissions S."/>
        </authorList>
    </citation>
    <scope>NUCLEOTIDE SEQUENCE [LARGE SCALE GENOMIC DNA]</scope>
    <source>
        <strain evidence="3">NLAE-zl-G277</strain>
    </source>
</reference>
<dbReference type="GeneID" id="93281168"/>
<feature type="transmembrane region" description="Helical" evidence="1">
    <location>
        <begin position="20"/>
        <end position="37"/>
    </location>
</feature>
<keyword evidence="1" id="KW-1133">Transmembrane helix</keyword>
<keyword evidence="1" id="KW-0812">Transmembrane</keyword>
<keyword evidence="3" id="KW-1185">Reference proteome</keyword>
<name>A0A1I0K415_9FIRM</name>
<accession>A0A1I0K415</accession>
<dbReference type="RefSeq" id="WP_092370956.1">
    <property type="nucleotide sequence ID" value="NZ_FOIM01000043.1"/>
</dbReference>
<protein>
    <submittedName>
        <fullName evidence="2">Uncharacterized protein</fullName>
    </submittedName>
</protein>
<evidence type="ECO:0000256" key="1">
    <source>
        <dbReference type="SAM" id="Phobius"/>
    </source>
</evidence>
<dbReference type="EMBL" id="FOIM01000043">
    <property type="protein sequence ID" value="SEU17703.1"/>
    <property type="molecule type" value="Genomic_DNA"/>
</dbReference>
<gene>
    <name evidence="2" type="ORF">SAMN05216313_14334</name>
</gene>
<dbReference type="AlphaFoldDB" id="A0A1I0K415"/>